<evidence type="ECO:0000256" key="2">
    <source>
        <dbReference type="ARBA" id="ARBA00022801"/>
    </source>
</evidence>
<proteinExistence type="inferred from homology"/>
<dbReference type="SUPFAM" id="SSF54637">
    <property type="entry name" value="Thioesterase/thiol ester dehydrase-isomerase"/>
    <property type="match status" value="1"/>
</dbReference>
<evidence type="ECO:0000313" key="3">
    <source>
        <dbReference type="EMBL" id="GAP19339.1"/>
    </source>
</evidence>
<dbReference type="AlphaFoldDB" id="A0A0M8JQ34"/>
<keyword evidence="5" id="KW-1185">Reference proteome</keyword>
<dbReference type="CDD" id="cd00586">
    <property type="entry name" value="4HBT"/>
    <property type="match status" value="1"/>
</dbReference>
<dbReference type="OrthoDB" id="9799036at2"/>
<dbReference type="InterPro" id="IPR029069">
    <property type="entry name" value="HotDog_dom_sf"/>
</dbReference>
<dbReference type="STRING" id="229921.ADN01_10355"/>
<dbReference type="EMBL" id="DF967975">
    <property type="protein sequence ID" value="GAP19339.1"/>
    <property type="molecule type" value="Genomic_DNA"/>
</dbReference>
<organism evidence="3">
    <name type="scientific">Levilinea saccharolytica</name>
    <dbReference type="NCBI Taxonomy" id="229921"/>
    <lineage>
        <taxon>Bacteria</taxon>
        <taxon>Bacillati</taxon>
        <taxon>Chloroflexota</taxon>
        <taxon>Anaerolineae</taxon>
        <taxon>Anaerolineales</taxon>
        <taxon>Anaerolineaceae</taxon>
        <taxon>Levilinea</taxon>
    </lineage>
</organism>
<dbReference type="GO" id="GO:0047617">
    <property type="term" value="F:fatty acyl-CoA hydrolase activity"/>
    <property type="evidence" value="ECO:0007669"/>
    <property type="project" value="TreeGrafter"/>
</dbReference>
<dbReference type="EMBL" id="LGCM01000038">
    <property type="protein sequence ID" value="KPL80891.1"/>
    <property type="molecule type" value="Genomic_DNA"/>
</dbReference>
<dbReference type="Proteomes" id="UP000050501">
    <property type="component" value="Unassembled WGS sequence"/>
</dbReference>
<dbReference type="Gene3D" id="3.10.129.10">
    <property type="entry name" value="Hotdog Thioesterase"/>
    <property type="match status" value="1"/>
</dbReference>
<reference evidence="3" key="1">
    <citation type="journal article" date="2015" name="Genome Announc.">
        <title>Draft Genome Sequences of Anaerolinea thermolimosa IMO-1, Bellilinea caldifistulae GOMI-1, Leptolinea tardivitalis YMTK-2, Levilinea saccharolytica KIBI-1, Longilinea arvoryzae KOME-1, Previously Described as Members of the Class Anaerolineae (Chloroflexi).</title>
        <authorList>
            <person name="Matsuura N."/>
            <person name="Tourlousse M.D."/>
            <person name="Ohashi A."/>
            <person name="Hugenholtz P."/>
            <person name="Sekiguchi Y."/>
        </authorList>
    </citation>
    <scope>NUCLEOTIDE SEQUENCE</scope>
    <source>
        <strain evidence="3">KIBI-1</strain>
    </source>
</reference>
<dbReference type="InterPro" id="IPR050563">
    <property type="entry name" value="4-hydroxybenzoyl-CoA_TE"/>
</dbReference>
<evidence type="ECO:0000256" key="1">
    <source>
        <dbReference type="ARBA" id="ARBA00005953"/>
    </source>
</evidence>
<reference evidence="4 5" key="2">
    <citation type="submission" date="2015-07" db="EMBL/GenBank/DDBJ databases">
        <title>Genome sequence of Levilinea saccharolytica DSM 16555.</title>
        <authorList>
            <person name="Hemp J."/>
            <person name="Ward L.M."/>
            <person name="Pace L.A."/>
            <person name="Fischer W.W."/>
        </authorList>
    </citation>
    <scope>NUCLEOTIDE SEQUENCE [LARGE SCALE GENOMIC DNA]</scope>
    <source>
        <strain evidence="4 5">KIBI-1</strain>
    </source>
</reference>
<sequence>MDEYRFFYPIQVRYGDIDAQWHVNHAHTVTFIEQSRFAYLMALGLFDGKNYFEVGVIVADLHVSYLAPIEIQQNVRVGVRMARIGSKSMTLEYLVEDAASGQALARAETVMVAYDYHSRQSIPVPARWREIISAHEGRTF</sequence>
<dbReference type="PANTHER" id="PTHR31793">
    <property type="entry name" value="4-HYDROXYBENZOYL-COA THIOESTERASE FAMILY MEMBER"/>
    <property type="match status" value="1"/>
</dbReference>
<comment type="similarity">
    <text evidence="1">Belongs to the 4-hydroxybenzoyl-CoA thioesterase family.</text>
</comment>
<protein>
    <submittedName>
        <fullName evidence="3">Predicted thioesterase</fullName>
    </submittedName>
</protein>
<dbReference type="RefSeq" id="WP_062419625.1">
    <property type="nucleotide sequence ID" value="NZ_BBXZ01000172.1"/>
</dbReference>
<name>A0A0M8JQ34_9CHLR</name>
<keyword evidence="2" id="KW-0378">Hydrolase</keyword>
<evidence type="ECO:0000313" key="4">
    <source>
        <dbReference type="EMBL" id="KPL80891.1"/>
    </source>
</evidence>
<accession>A0A0M8JQ34</accession>
<dbReference type="PANTHER" id="PTHR31793:SF27">
    <property type="entry name" value="NOVEL THIOESTERASE SUPERFAMILY DOMAIN AND SAPOSIN A-TYPE DOMAIN CONTAINING PROTEIN (0610012H03RIK)"/>
    <property type="match status" value="1"/>
</dbReference>
<gene>
    <name evidence="4" type="ORF">ADN01_10355</name>
    <name evidence="3" type="ORF">LSAC_03241</name>
</gene>
<dbReference type="Pfam" id="PF13279">
    <property type="entry name" value="4HBT_2"/>
    <property type="match status" value="1"/>
</dbReference>
<evidence type="ECO:0000313" key="5">
    <source>
        <dbReference type="Proteomes" id="UP000050501"/>
    </source>
</evidence>